<accession>A0A3B0UB86</accession>
<evidence type="ECO:0000259" key="7">
    <source>
        <dbReference type="Pfam" id="PF02687"/>
    </source>
</evidence>
<evidence type="ECO:0000256" key="5">
    <source>
        <dbReference type="ARBA" id="ARBA00023136"/>
    </source>
</evidence>
<dbReference type="PANTHER" id="PTHR30489">
    <property type="entry name" value="LIPOPROTEIN-RELEASING SYSTEM TRANSMEMBRANE PROTEIN LOLE"/>
    <property type="match status" value="1"/>
</dbReference>
<sequence length="459" mass="50174">MSNSSKLQPGKNTTPFSRFEWMLAGRYLRSRRKDTFISVIAGLTLTGVAIGVATLIVVMSVMNGFRAELLSKILGLNGHFSAIAIETEFTDFEELVVKIENIDGVETAIAFVEGQALATGSAAAGGNSSGVRVRGMDFATIAKLPLLSQSVHFGGWDQWDQSNGVAIGIGLARQLGVTIGDTLTLINPDGSKTPFGTTPQIRSYPVNVIFNLGMVEFDSLFVFMPLEPAQRYFKMFEDVLRPGIGPIAIDASDEEIDAAYERITRVSAIEIFITNPDDTDAMREKLYLEIERPLLLTDWKQRNATFFSALQVERVVMFVILSMIVVVAAFNIISSLVMLVKDKAADIAILRTMGATRGSIMRVFFITGAAIGFLGTLLGAIVGFVLALNAETIRVWLSDIFGIVIFPPEIFFLSALPTRIDPYEVGLVIGLSLLLTFLATLYPALRAARYDPVEALRYE</sequence>
<evidence type="ECO:0000256" key="2">
    <source>
        <dbReference type="ARBA" id="ARBA00022475"/>
    </source>
</evidence>
<protein>
    <submittedName>
        <fullName evidence="9">Lipoprotein releasing system transmembrane protein LolC/LolE</fullName>
    </submittedName>
</protein>
<gene>
    <name evidence="9" type="ORF">MNBD_ALPHA11-161</name>
</gene>
<keyword evidence="3 6" id="KW-0812">Transmembrane</keyword>
<evidence type="ECO:0000256" key="6">
    <source>
        <dbReference type="SAM" id="Phobius"/>
    </source>
</evidence>
<feature type="transmembrane region" description="Helical" evidence="6">
    <location>
        <begin position="425"/>
        <end position="445"/>
    </location>
</feature>
<evidence type="ECO:0000256" key="1">
    <source>
        <dbReference type="ARBA" id="ARBA00004651"/>
    </source>
</evidence>
<feature type="domain" description="MacB-like periplasmic core" evidence="8">
    <location>
        <begin position="42"/>
        <end position="265"/>
    </location>
</feature>
<keyword evidence="2" id="KW-1003">Cell membrane</keyword>
<dbReference type="Pfam" id="PF12704">
    <property type="entry name" value="MacB_PCD"/>
    <property type="match status" value="1"/>
</dbReference>
<name>A0A3B0UB86_9ZZZZ</name>
<dbReference type="EMBL" id="UOEQ01000424">
    <property type="protein sequence ID" value="VAW22627.1"/>
    <property type="molecule type" value="Genomic_DNA"/>
</dbReference>
<dbReference type="Pfam" id="PF02687">
    <property type="entry name" value="FtsX"/>
    <property type="match status" value="1"/>
</dbReference>
<proteinExistence type="predicted"/>
<keyword evidence="5 6" id="KW-0472">Membrane</keyword>
<feature type="transmembrane region" description="Helical" evidence="6">
    <location>
        <begin position="361"/>
        <end position="387"/>
    </location>
</feature>
<reference evidence="9" key="1">
    <citation type="submission" date="2018-06" db="EMBL/GenBank/DDBJ databases">
        <authorList>
            <person name="Zhirakovskaya E."/>
        </authorList>
    </citation>
    <scope>NUCLEOTIDE SEQUENCE</scope>
</reference>
<keyword evidence="4 6" id="KW-1133">Transmembrane helix</keyword>
<comment type="subcellular location">
    <subcellularLocation>
        <location evidence="1">Cell membrane</location>
        <topology evidence="1">Multi-pass membrane protein</topology>
    </subcellularLocation>
</comment>
<organism evidence="9">
    <name type="scientific">hydrothermal vent metagenome</name>
    <dbReference type="NCBI Taxonomy" id="652676"/>
    <lineage>
        <taxon>unclassified sequences</taxon>
        <taxon>metagenomes</taxon>
        <taxon>ecological metagenomes</taxon>
    </lineage>
</organism>
<feature type="domain" description="ABC3 transporter permease C-terminal" evidence="7">
    <location>
        <begin position="319"/>
        <end position="452"/>
    </location>
</feature>
<feature type="transmembrane region" description="Helical" evidence="6">
    <location>
        <begin position="315"/>
        <end position="340"/>
    </location>
</feature>
<dbReference type="GO" id="GO:0044874">
    <property type="term" value="P:lipoprotein localization to outer membrane"/>
    <property type="evidence" value="ECO:0007669"/>
    <property type="project" value="TreeGrafter"/>
</dbReference>
<evidence type="ECO:0000259" key="8">
    <source>
        <dbReference type="Pfam" id="PF12704"/>
    </source>
</evidence>
<evidence type="ECO:0000256" key="4">
    <source>
        <dbReference type="ARBA" id="ARBA00022989"/>
    </source>
</evidence>
<evidence type="ECO:0000256" key="3">
    <source>
        <dbReference type="ARBA" id="ARBA00022692"/>
    </source>
</evidence>
<dbReference type="InterPro" id="IPR051447">
    <property type="entry name" value="Lipoprotein-release_system"/>
</dbReference>
<dbReference type="PANTHER" id="PTHR30489:SF0">
    <property type="entry name" value="LIPOPROTEIN-RELEASING SYSTEM TRANSMEMBRANE PROTEIN LOLE"/>
    <property type="match status" value="1"/>
</dbReference>
<evidence type="ECO:0000313" key="9">
    <source>
        <dbReference type="EMBL" id="VAW22627.1"/>
    </source>
</evidence>
<feature type="transmembrane region" description="Helical" evidence="6">
    <location>
        <begin position="393"/>
        <end position="413"/>
    </location>
</feature>
<dbReference type="InterPro" id="IPR025857">
    <property type="entry name" value="MacB_PCD"/>
</dbReference>
<keyword evidence="9" id="KW-0449">Lipoprotein</keyword>
<dbReference type="InterPro" id="IPR003838">
    <property type="entry name" value="ABC3_permease_C"/>
</dbReference>
<dbReference type="AlphaFoldDB" id="A0A3B0UB86"/>
<dbReference type="GO" id="GO:0098797">
    <property type="term" value="C:plasma membrane protein complex"/>
    <property type="evidence" value="ECO:0007669"/>
    <property type="project" value="TreeGrafter"/>
</dbReference>
<feature type="transmembrane region" description="Helical" evidence="6">
    <location>
        <begin position="36"/>
        <end position="62"/>
    </location>
</feature>